<accession>A0A1H6TVK1</accession>
<dbReference type="InterPro" id="IPR031778">
    <property type="entry name" value="Sortilin_N"/>
</dbReference>
<dbReference type="PANTHER" id="PTHR43739">
    <property type="entry name" value="XYLOGLUCANASE (EUROFUNG)"/>
    <property type="match status" value="1"/>
</dbReference>
<dbReference type="OrthoDB" id="9757809at2"/>
<keyword evidence="4" id="KW-0675">Receptor</keyword>
<dbReference type="InterPro" id="IPR015943">
    <property type="entry name" value="WD40/YVTN_repeat-like_dom_sf"/>
</dbReference>
<dbReference type="CDD" id="cd15482">
    <property type="entry name" value="Sialidase_non-viral"/>
    <property type="match status" value="1"/>
</dbReference>
<organism evidence="4 5">
    <name type="scientific">Flavobacterium terrigena</name>
    <dbReference type="NCBI Taxonomy" id="402734"/>
    <lineage>
        <taxon>Bacteria</taxon>
        <taxon>Pseudomonadati</taxon>
        <taxon>Bacteroidota</taxon>
        <taxon>Flavobacteriia</taxon>
        <taxon>Flavobacteriales</taxon>
        <taxon>Flavobacteriaceae</taxon>
        <taxon>Flavobacterium</taxon>
    </lineage>
</organism>
<dbReference type="AlphaFoldDB" id="A0A1H6TVK1"/>
<dbReference type="PANTHER" id="PTHR43739:SF5">
    <property type="entry name" value="EXO-ALPHA-SIALIDASE"/>
    <property type="match status" value="1"/>
</dbReference>
<proteinExistence type="predicted"/>
<dbReference type="Gene3D" id="2.130.10.10">
    <property type="entry name" value="YVTN repeat-like/Quinoprotein amine dehydrogenase"/>
    <property type="match status" value="5"/>
</dbReference>
<protein>
    <submittedName>
        <fullName evidence="4">Sortilin, neurotensin receptor 3</fullName>
    </submittedName>
</protein>
<evidence type="ECO:0000256" key="1">
    <source>
        <dbReference type="ARBA" id="ARBA00022737"/>
    </source>
</evidence>
<evidence type="ECO:0000313" key="4">
    <source>
        <dbReference type="EMBL" id="SEI83246.1"/>
    </source>
</evidence>
<keyword evidence="1" id="KW-0677">Repeat</keyword>
<dbReference type="Proteomes" id="UP000199702">
    <property type="component" value="Unassembled WGS sequence"/>
</dbReference>
<dbReference type="Pfam" id="PF15902">
    <property type="entry name" value="Sortilin-Vps10"/>
    <property type="match status" value="2"/>
</dbReference>
<feature type="domain" description="Sortilin N-terminal" evidence="3">
    <location>
        <begin position="115"/>
        <end position="342"/>
    </location>
</feature>
<gene>
    <name evidence="4" type="ORF">SAMN05660918_1756</name>
</gene>
<evidence type="ECO:0000256" key="2">
    <source>
        <dbReference type="SAM" id="SignalP"/>
    </source>
</evidence>
<sequence length="869" mass="97888">MRKFVVLVSLFSSFFSVAQENTFQSIKFQNIGPTIMSGRIVDFSVNENNPQEFYAGYATGGLWYTNNNGTSFESVMDNAPTQNIGCVTVDWKSGLILVGTGEVNSSRSSYAGIGVLKSTDKGKTWTNIGLPDSHHISKIWVNPNDNNEIVVGVLGHLYSKNEERGVFKTTNGGKTWTKTLFINDETGIIDISFAPNNPKIMFAAAWERERKAYNFKGNGIGSGIYKSEDAGTTWKKIDANSGFPTNKGMGRIGVTSFNENIAYAIVDNQNLRPNSKKEKSTDANTNLFDTEVIGAEIYKTTDGGKNWRKTHNQFINDAFYSYGYYFADITVDESDENRLYISAVPLIFSNDGGKSFESLSQDNVHSDHHVCWVNPKNPNHVINGNDGGVNITYDNGKHWIKCNNQAVGQFYTVNVDNKEDYEVYGGLQDNGVWAGPSNYVHNVDWLQDGRYPYEFLSGGDGMQVQIDTRTNNLVYAGSQFGNYIKIDRKSGKREFITPRADKKEEPYRFNWQTPILLSSHNQDIVYFGGQFVFRSMNQGKDWEKISTDLTNGKVEGNVPFGSITSIAESKFKFGQLVVGTDDGNIHVTKNSGENWIKISENLPQGLWVSRVRFSNFKKDRIYITLNGYRDDNFTTYAYVSEDLGTTWKSLTENFNQNAANVILEDSENENILYLGTDNGLFISMNKGTSWQDFSNEIPNVAVHDLVIQNREKDLIVGTHGRSLYKVNVANIQQINETINAKGIALFKLEEVYFSKNWGNKNYTWGNESIPNVEIWYYLKDVSNSSITIKNSDGIVVLNRQAKAEKGMLKIDYDFSIDEKVKTAIEKKDSKIKITQAGNKKYYLPVGKYTVELEANGKKETQTLIIKERK</sequence>
<dbReference type="SUPFAM" id="SSF110296">
    <property type="entry name" value="Oligoxyloglucan reducing end-specific cellobiohydrolase"/>
    <property type="match status" value="2"/>
</dbReference>
<reference evidence="5" key="1">
    <citation type="submission" date="2016-10" db="EMBL/GenBank/DDBJ databases">
        <authorList>
            <person name="Varghese N."/>
            <person name="Submissions S."/>
        </authorList>
    </citation>
    <scope>NUCLEOTIDE SEQUENCE [LARGE SCALE GENOMIC DNA]</scope>
    <source>
        <strain evidence="5">DSM 17934</strain>
    </source>
</reference>
<feature type="signal peptide" evidence="2">
    <location>
        <begin position="1"/>
        <end position="18"/>
    </location>
</feature>
<dbReference type="InterPro" id="IPR052025">
    <property type="entry name" value="Xyloglucanase_GH74"/>
</dbReference>
<dbReference type="GO" id="GO:0010411">
    <property type="term" value="P:xyloglucan metabolic process"/>
    <property type="evidence" value="ECO:0007669"/>
    <property type="project" value="TreeGrafter"/>
</dbReference>
<feature type="domain" description="Sortilin N-terminal" evidence="3">
    <location>
        <begin position="532"/>
        <end position="655"/>
    </location>
</feature>
<name>A0A1H6TVK1_9FLAO</name>
<evidence type="ECO:0000259" key="3">
    <source>
        <dbReference type="Pfam" id="PF15902"/>
    </source>
</evidence>
<evidence type="ECO:0000313" key="5">
    <source>
        <dbReference type="Proteomes" id="UP000199702"/>
    </source>
</evidence>
<feature type="chain" id="PRO_5011714437" evidence="2">
    <location>
        <begin position="19"/>
        <end position="869"/>
    </location>
</feature>
<dbReference type="STRING" id="402734.SAMN05660918_1756"/>
<dbReference type="RefSeq" id="WP_091311670.1">
    <property type="nucleotide sequence ID" value="NZ_CBCSJU010000007.1"/>
</dbReference>
<keyword evidence="5" id="KW-1185">Reference proteome</keyword>
<keyword evidence="2" id="KW-0732">Signal</keyword>
<dbReference type="EMBL" id="FNYA01000003">
    <property type="protein sequence ID" value="SEI83246.1"/>
    <property type="molecule type" value="Genomic_DNA"/>
</dbReference>